<evidence type="ECO:0000256" key="1">
    <source>
        <dbReference type="SAM" id="MobiDB-lite"/>
    </source>
</evidence>
<gene>
    <name evidence="3" type="ORF">UFOPK1581_00464</name>
</gene>
<reference evidence="3" key="1">
    <citation type="submission" date="2020-05" db="EMBL/GenBank/DDBJ databases">
        <authorList>
            <person name="Chiriac C."/>
            <person name="Salcher M."/>
            <person name="Ghai R."/>
            <person name="Kavagutti S V."/>
        </authorList>
    </citation>
    <scope>NUCLEOTIDE SEQUENCE</scope>
</reference>
<accession>A0A6J6CWQ4</accession>
<keyword evidence="2" id="KW-0812">Transmembrane</keyword>
<evidence type="ECO:0000313" key="3">
    <source>
        <dbReference type="EMBL" id="CAB4555797.1"/>
    </source>
</evidence>
<evidence type="ECO:0000256" key="2">
    <source>
        <dbReference type="SAM" id="Phobius"/>
    </source>
</evidence>
<keyword evidence="2" id="KW-1133">Transmembrane helix</keyword>
<organism evidence="3">
    <name type="scientific">freshwater metagenome</name>
    <dbReference type="NCBI Taxonomy" id="449393"/>
    <lineage>
        <taxon>unclassified sequences</taxon>
        <taxon>metagenomes</taxon>
        <taxon>ecological metagenomes</taxon>
    </lineage>
</organism>
<dbReference type="EMBL" id="CAEZTB010000061">
    <property type="protein sequence ID" value="CAB4555797.1"/>
    <property type="molecule type" value="Genomic_DNA"/>
</dbReference>
<name>A0A6J6CWQ4_9ZZZZ</name>
<feature type="transmembrane region" description="Helical" evidence="2">
    <location>
        <begin position="55"/>
        <end position="75"/>
    </location>
</feature>
<protein>
    <submittedName>
        <fullName evidence="3">Unannotated protein</fullName>
    </submittedName>
</protein>
<feature type="region of interest" description="Disordered" evidence="1">
    <location>
        <begin position="347"/>
        <end position="370"/>
    </location>
</feature>
<proteinExistence type="predicted"/>
<sequence length="443" mass="47146">MKNPDELETRLLKADPANKAKVKPLSEEVLAAATKAPARLGLAQRIELLSAKTRGLALGGLVSGAAAIVAVAIVVNPTPQAIIQLSASPDSGRNSSSMVSEGTEDKMMSMPYTTYEYIAGPELSNETGTGQVYKLVRTGSPETVLANVAAAFGVQGSVKKYPDFSDQNPGYFFSNSDDPWGMDSQDPIVSLWWNGTGSWNYSKPSDMSISSSSCAEPDSEGNCQEWTEVLPTPELLPARSEAISKAIEIFSATGLKVTESDLKVDYSEWGVYISAALHVEGQPTSIEWYIGWSSTGEISFAGGHSVVAEAVGTFDTISAVQAIERLDDWRWYGSAATSYYDKYSGTAVDSSTRNDQAIEPGLGEGEDQPAPETVTLTIVSAERVLVSIWDAGGDVWLVPGLILVNDQGWGNSVIALIEGVIALPEPSTVDIMPMPAPESTESN</sequence>
<keyword evidence="2" id="KW-0472">Membrane</keyword>
<dbReference type="AlphaFoldDB" id="A0A6J6CWQ4"/>